<feature type="chain" id="PRO_5044466047" description="DUF1120 domain-containing protein" evidence="1">
    <location>
        <begin position="20"/>
        <end position="226"/>
    </location>
</feature>
<protein>
    <recommendedName>
        <fullName evidence="4">DUF1120 domain-containing protein</fullName>
    </recommendedName>
</protein>
<dbReference type="GeneID" id="77227431"/>
<evidence type="ECO:0008006" key="4">
    <source>
        <dbReference type="Google" id="ProtNLM"/>
    </source>
</evidence>
<evidence type="ECO:0000256" key="1">
    <source>
        <dbReference type="SAM" id="SignalP"/>
    </source>
</evidence>
<name>A0A9Q9S929_9ENTR</name>
<evidence type="ECO:0000313" key="3">
    <source>
        <dbReference type="Proteomes" id="UP000318567"/>
    </source>
</evidence>
<keyword evidence="1" id="KW-0732">Signal</keyword>
<dbReference type="EMBL" id="CABGGO010000012">
    <property type="protein sequence ID" value="VUS50735.1"/>
    <property type="molecule type" value="Genomic_DNA"/>
</dbReference>
<evidence type="ECO:0000313" key="2">
    <source>
        <dbReference type="EMBL" id="VUS50735.1"/>
    </source>
</evidence>
<proteinExistence type="predicted"/>
<organism evidence="2 3">
    <name type="scientific">Klebsiella pasteurii</name>
    <dbReference type="NCBI Taxonomy" id="2587529"/>
    <lineage>
        <taxon>Bacteria</taxon>
        <taxon>Pseudomonadati</taxon>
        <taxon>Pseudomonadota</taxon>
        <taxon>Gammaproteobacteria</taxon>
        <taxon>Enterobacterales</taxon>
        <taxon>Enterobacteriaceae</taxon>
        <taxon>Klebsiella/Raoultella group</taxon>
        <taxon>Klebsiella</taxon>
    </lineage>
</organism>
<dbReference type="Proteomes" id="UP000318567">
    <property type="component" value="Unassembled WGS sequence"/>
</dbReference>
<dbReference type="InterPro" id="IPR010546">
    <property type="entry name" value="DUF1120"/>
</dbReference>
<accession>A0A9Q9S929</accession>
<dbReference type="AlphaFoldDB" id="A0A9Q9S929"/>
<dbReference type="RefSeq" id="WP_049115732.1">
    <property type="nucleotide sequence ID" value="NZ_AP035775.1"/>
</dbReference>
<gene>
    <name evidence="2" type="ORF">SB6410_01844</name>
</gene>
<dbReference type="Pfam" id="PF06551">
    <property type="entry name" value="DUF1120"/>
    <property type="match status" value="1"/>
</dbReference>
<feature type="signal peptide" evidence="1">
    <location>
        <begin position="1"/>
        <end position="19"/>
    </location>
</feature>
<reference evidence="2 3" key="1">
    <citation type="submission" date="2019-07" db="EMBL/GenBank/DDBJ databases">
        <authorList>
            <person name="Brisse S."/>
            <person name="Rodrigues C."/>
            <person name="Thorpe H."/>
        </authorList>
    </citation>
    <scope>NUCLEOTIDE SEQUENCE [LARGE SCALE GENOMIC DNA]</scope>
    <source>
        <strain evidence="2">SB6410</strain>
    </source>
</reference>
<sequence length="226" mass="23285">MKKTLLAAILAMSATSAIAANPTAVLKVKGTLTNAACTPTLDNGGVVDYGTINLGELSATAVNQLGQKNINLTINCTAATKLSWNLIDERSSSNAKLTVENASALGNSLDDDRMTYGVGKAGNVNIGSYGMFVKVDGVTADGQGVTAISTDYYDSGVKWAKSADGITAGSFRDFSVAAFGSSSTPVAFKTATFPLVTSLAIQNTSTLAITDDTAMDGELTISLRYL</sequence>
<comment type="caution">
    <text evidence="2">The sequence shown here is derived from an EMBL/GenBank/DDBJ whole genome shotgun (WGS) entry which is preliminary data.</text>
</comment>